<dbReference type="Pfam" id="PF07782">
    <property type="entry name" value="DC_STAMP"/>
    <property type="match status" value="1"/>
</dbReference>
<comment type="subcellular location">
    <subcellularLocation>
        <location evidence="1">Membrane</location>
        <topology evidence="1">Multi-pass membrane protein</topology>
    </subcellularLocation>
</comment>
<feature type="transmembrane region" description="Helical" evidence="5">
    <location>
        <begin position="405"/>
        <end position="431"/>
    </location>
</feature>
<accession>A0A8S1EDU1</accession>
<dbReference type="InterPro" id="IPR051856">
    <property type="entry name" value="CSR-E3_Ligase_Protein"/>
</dbReference>
<evidence type="ECO:0000256" key="2">
    <source>
        <dbReference type="ARBA" id="ARBA00022692"/>
    </source>
</evidence>
<dbReference type="Proteomes" id="UP000494206">
    <property type="component" value="Unassembled WGS sequence"/>
</dbReference>
<feature type="domain" description="Dendritic cell-specific transmembrane protein-like" evidence="6">
    <location>
        <begin position="446"/>
        <end position="637"/>
    </location>
</feature>
<evidence type="ECO:0000313" key="8">
    <source>
        <dbReference type="Proteomes" id="UP000494206"/>
    </source>
</evidence>
<feature type="transmembrane region" description="Helical" evidence="5">
    <location>
        <begin position="497"/>
        <end position="517"/>
    </location>
</feature>
<keyword evidence="8" id="KW-1185">Reference proteome</keyword>
<reference evidence="7 8" key="1">
    <citation type="submission" date="2020-04" db="EMBL/GenBank/DDBJ databases">
        <authorList>
            <person name="Laetsch R D."/>
            <person name="Stevens L."/>
            <person name="Kumar S."/>
            <person name="Blaxter L. M."/>
        </authorList>
    </citation>
    <scope>NUCLEOTIDE SEQUENCE [LARGE SCALE GENOMIC DNA]</scope>
</reference>
<gene>
    <name evidence="7" type="ORF">CBOVIS_LOCUS1571</name>
</gene>
<keyword evidence="4 5" id="KW-0472">Membrane</keyword>
<evidence type="ECO:0000313" key="7">
    <source>
        <dbReference type="EMBL" id="CAB3398283.1"/>
    </source>
</evidence>
<sequence length="748" mass="86362">MDLYKLWKVKRNAQNAVNKFEFVVNNIKRERAGQKRILTFGEKVKKKLSCIYPPWKKETPKSRYERMFVNGTVEHTMFLLLRNIFLVESFGLVMYFLMSFKYSYYPEFIGTLISIIIHFFLILTLIFPKMMSYFIIAIHMMLSTKVKNIILILIVAISFEGPAMNVVRNIHQVASGVACIQANVMASKNDVEGNIADKGQLLVSRLRAVLRNVAGPMNKVKRMLLTLDEKATKFVDIMRKHFYTISELTAECKNLLKTPYVKCLDVFDDAYTYCKVKARFFGLHEKACTAIPKTAAICHQAQGFSSQVCSLPNIFAKGVKGAAVPFYSAYFGAIEFAIKKIFYIHIEATKWAIEKVKPAYEEIKKASRITVQYETSAEGKPNAADDSTANLRASVKNSLMGIVNFYTGIISFISLILRYGIMPIIILWPFITALKFIYNFNYEDDYKNNFITDEFVKIDESCSMKGVKKVLPLIGDETKKYIWRTEWKMKEEEVGSYHLQIFITIISCVTPFFLSFLDIGVYTSIYKVYQFMNRTNVEVPAHYEVKVAGDSYMSQIMNEFMDVFSPFTQNVRERENKWRTCFQEPAPPNYYEDLLMFLLFVFALFLCRLKVFLGRQSLTLADHFYPHRVRIRALTLYSKIMQERHHLLAEMMHLAEGDTQGADDLVFRRSIQSRGHLRVNCSKCDRCDIRVADQANLRICIHCSAFYCIDCFSLSLHCSTCDLKMQNVNGIELYYEDDSEADDAESGN</sequence>
<feature type="transmembrane region" description="Helical" evidence="5">
    <location>
        <begin position="104"/>
        <end position="127"/>
    </location>
</feature>
<protein>
    <recommendedName>
        <fullName evidence="6">Dendritic cell-specific transmembrane protein-like domain-containing protein</fullName>
    </recommendedName>
</protein>
<dbReference type="PANTHER" id="PTHR21041">
    <property type="entry name" value="DENDRITIC CELL-SPECIFIC TRANSMEMBRANE PROTEIN"/>
    <property type="match status" value="1"/>
</dbReference>
<organism evidence="7 8">
    <name type="scientific">Caenorhabditis bovis</name>
    <dbReference type="NCBI Taxonomy" id="2654633"/>
    <lineage>
        <taxon>Eukaryota</taxon>
        <taxon>Metazoa</taxon>
        <taxon>Ecdysozoa</taxon>
        <taxon>Nematoda</taxon>
        <taxon>Chromadorea</taxon>
        <taxon>Rhabditida</taxon>
        <taxon>Rhabditina</taxon>
        <taxon>Rhabditomorpha</taxon>
        <taxon>Rhabditoidea</taxon>
        <taxon>Rhabditidae</taxon>
        <taxon>Peloderinae</taxon>
        <taxon>Caenorhabditis</taxon>
    </lineage>
</organism>
<evidence type="ECO:0000256" key="5">
    <source>
        <dbReference type="SAM" id="Phobius"/>
    </source>
</evidence>
<comment type="caution">
    <text evidence="7">The sequence shown here is derived from an EMBL/GenBank/DDBJ whole genome shotgun (WGS) entry which is preliminary data.</text>
</comment>
<dbReference type="AlphaFoldDB" id="A0A8S1EDU1"/>
<evidence type="ECO:0000259" key="6">
    <source>
        <dbReference type="Pfam" id="PF07782"/>
    </source>
</evidence>
<feature type="transmembrane region" description="Helical" evidence="5">
    <location>
        <begin position="76"/>
        <end position="98"/>
    </location>
</feature>
<proteinExistence type="predicted"/>
<evidence type="ECO:0000256" key="4">
    <source>
        <dbReference type="ARBA" id="ARBA00023136"/>
    </source>
</evidence>
<dbReference type="OrthoDB" id="5985669at2759"/>
<keyword evidence="2 5" id="KW-0812">Transmembrane</keyword>
<keyword evidence="3 5" id="KW-1133">Transmembrane helix</keyword>
<name>A0A8S1EDU1_9PELO</name>
<dbReference type="PANTHER" id="PTHR21041:SF9">
    <property type="entry name" value="DENDRITIC CELL-SPECIFIC TRANSMEMBRANE PROTEIN-LIKE DOMAIN-CONTAINING PROTEIN"/>
    <property type="match status" value="1"/>
</dbReference>
<dbReference type="GO" id="GO:0016020">
    <property type="term" value="C:membrane"/>
    <property type="evidence" value="ECO:0007669"/>
    <property type="project" value="UniProtKB-SubCell"/>
</dbReference>
<dbReference type="EMBL" id="CADEPM010000001">
    <property type="protein sequence ID" value="CAB3398283.1"/>
    <property type="molecule type" value="Genomic_DNA"/>
</dbReference>
<dbReference type="InterPro" id="IPR012858">
    <property type="entry name" value="DC_STAMP-like"/>
</dbReference>
<dbReference type="Pfam" id="PF26039">
    <property type="entry name" value="Dcst2"/>
    <property type="match status" value="1"/>
</dbReference>
<feature type="transmembrane region" description="Helical" evidence="5">
    <location>
        <begin position="594"/>
        <end position="613"/>
    </location>
</feature>
<evidence type="ECO:0000256" key="1">
    <source>
        <dbReference type="ARBA" id="ARBA00004141"/>
    </source>
</evidence>
<evidence type="ECO:0000256" key="3">
    <source>
        <dbReference type="ARBA" id="ARBA00022989"/>
    </source>
</evidence>